<keyword evidence="9" id="KW-0325">Glycoprotein</keyword>
<dbReference type="FunFam" id="3.30.200.20:FF:000924">
    <property type="entry name" value="Uncharacterized protein"/>
    <property type="match status" value="1"/>
</dbReference>
<keyword evidence="4" id="KW-0732">Signal</keyword>
<evidence type="ECO:0000256" key="8">
    <source>
        <dbReference type="ARBA" id="ARBA00023157"/>
    </source>
</evidence>
<reference evidence="13 14" key="1">
    <citation type="journal article" date="2021" name="Nat. Commun.">
        <title>Incipient diploidization of the medicinal plant Perilla within 10,000 years.</title>
        <authorList>
            <person name="Zhang Y."/>
            <person name="Shen Q."/>
            <person name="Leng L."/>
            <person name="Zhang D."/>
            <person name="Chen S."/>
            <person name="Shi Y."/>
            <person name="Ning Z."/>
            <person name="Chen S."/>
        </authorList>
    </citation>
    <scope>NUCLEOTIDE SEQUENCE [LARGE SCALE GENOMIC DNA]</scope>
    <source>
        <strain evidence="14">cv. PC099</strain>
    </source>
</reference>
<keyword evidence="6 13" id="KW-0418">Kinase</keyword>
<comment type="catalytic activity">
    <reaction evidence="11">
        <text>L-seryl-[protein] + ATP = O-phospho-L-seryl-[protein] + ADP + H(+)</text>
        <dbReference type="Rhea" id="RHEA:17989"/>
        <dbReference type="Rhea" id="RHEA-COMP:9863"/>
        <dbReference type="Rhea" id="RHEA-COMP:11604"/>
        <dbReference type="ChEBI" id="CHEBI:15378"/>
        <dbReference type="ChEBI" id="CHEBI:29999"/>
        <dbReference type="ChEBI" id="CHEBI:30616"/>
        <dbReference type="ChEBI" id="CHEBI:83421"/>
        <dbReference type="ChEBI" id="CHEBI:456216"/>
        <dbReference type="EC" id="2.7.11.1"/>
    </reaction>
</comment>
<comment type="caution">
    <text evidence="13">The sequence shown here is derived from an EMBL/GenBank/DDBJ whole genome shotgun (WGS) entry which is preliminary data.</text>
</comment>
<dbReference type="EMBL" id="SDAM02000060">
    <property type="protein sequence ID" value="KAH6833087.1"/>
    <property type="molecule type" value="Genomic_DNA"/>
</dbReference>
<dbReference type="PROSITE" id="PS00108">
    <property type="entry name" value="PROTEIN_KINASE_ST"/>
    <property type="match status" value="1"/>
</dbReference>
<sequence length="300" mass="33653">MISSHNSPFFQGELLNGQSVAVKRLSRRSGQGLEEFKNETELIAKLQHRNLVGILGCCTENDEMILVYEYMSNKSLDFILFEPTKKKVLDWKRRVHIIEGIAQGLLYLHQYSRLRIVHRDLKASNILLDAEMNPKISDFGLARIFGGNELQANTKRIVGTYGYMSPEYAMEGLFSVKSDVFAFGVLMLEIISGMKNTSLYGSDNIGLLRYNLWKNDSAHELIHPTVEIVDSSSSVLALRYIQIGLLCIEENRADRPLISEVVGMLNNEKGAIATPKKPGFTLGRSLGKATPHNTKSKFAL</sequence>
<dbReference type="PANTHER" id="PTHR27002:SF1084">
    <property type="entry name" value="NON-SPECIFIC SERINE_THREONINE PROTEIN KINASE"/>
    <property type="match status" value="1"/>
</dbReference>
<evidence type="ECO:0000256" key="1">
    <source>
        <dbReference type="ARBA" id="ARBA00012513"/>
    </source>
</evidence>
<dbReference type="InterPro" id="IPR000719">
    <property type="entry name" value="Prot_kinase_dom"/>
</dbReference>
<dbReference type="SUPFAM" id="SSF56112">
    <property type="entry name" value="Protein kinase-like (PK-like)"/>
    <property type="match status" value="1"/>
</dbReference>
<dbReference type="GO" id="GO:0004674">
    <property type="term" value="F:protein serine/threonine kinase activity"/>
    <property type="evidence" value="ECO:0007669"/>
    <property type="project" value="UniProtKB-KW"/>
</dbReference>
<dbReference type="FunFam" id="1.10.510.10:FF:000060">
    <property type="entry name" value="G-type lectin S-receptor-like serine/threonine-protein kinase"/>
    <property type="match status" value="1"/>
</dbReference>
<evidence type="ECO:0000256" key="11">
    <source>
        <dbReference type="ARBA" id="ARBA00048679"/>
    </source>
</evidence>
<dbReference type="Gene3D" id="3.30.200.20">
    <property type="entry name" value="Phosphorylase Kinase, domain 1"/>
    <property type="match status" value="1"/>
</dbReference>
<feature type="domain" description="Protein kinase" evidence="12">
    <location>
        <begin position="1"/>
        <end position="280"/>
    </location>
</feature>
<organism evidence="13 14">
    <name type="scientific">Perilla frutescens var. hirtella</name>
    <name type="common">Perilla citriodora</name>
    <name type="synonym">Perilla setoyensis</name>
    <dbReference type="NCBI Taxonomy" id="608512"/>
    <lineage>
        <taxon>Eukaryota</taxon>
        <taxon>Viridiplantae</taxon>
        <taxon>Streptophyta</taxon>
        <taxon>Embryophyta</taxon>
        <taxon>Tracheophyta</taxon>
        <taxon>Spermatophyta</taxon>
        <taxon>Magnoliopsida</taxon>
        <taxon>eudicotyledons</taxon>
        <taxon>Gunneridae</taxon>
        <taxon>Pentapetalae</taxon>
        <taxon>asterids</taxon>
        <taxon>lamiids</taxon>
        <taxon>Lamiales</taxon>
        <taxon>Lamiaceae</taxon>
        <taxon>Nepetoideae</taxon>
        <taxon>Elsholtzieae</taxon>
        <taxon>Perilla</taxon>
    </lineage>
</organism>
<dbReference type="AlphaFoldDB" id="A0AAD4JFZ4"/>
<comment type="catalytic activity">
    <reaction evidence="10">
        <text>L-threonyl-[protein] + ATP = O-phospho-L-threonyl-[protein] + ADP + H(+)</text>
        <dbReference type="Rhea" id="RHEA:46608"/>
        <dbReference type="Rhea" id="RHEA-COMP:11060"/>
        <dbReference type="Rhea" id="RHEA-COMP:11605"/>
        <dbReference type="ChEBI" id="CHEBI:15378"/>
        <dbReference type="ChEBI" id="CHEBI:30013"/>
        <dbReference type="ChEBI" id="CHEBI:30616"/>
        <dbReference type="ChEBI" id="CHEBI:61977"/>
        <dbReference type="ChEBI" id="CHEBI:456216"/>
        <dbReference type="EC" id="2.7.11.1"/>
    </reaction>
</comment>
<evidence type="ECO:0000256" key="7">
    <source>
        <dbReference type="ARBA" id="ARBA00022840"/>
    </source>
</evidence>
<dbReference type="InterPro" id="IPR011009">
    <property type="entry name" value="Kinase-like_dom_sf"/>
</dbReference>
<name>A0AAD4JFZ4_PERFH</name>
<keyword evidence="14" id="KW-1185">Reference proteome</keyword>
<evidence type="ECO:0000256" key="3">
    <source>
        <dbReference type="ARBA" id="ARBA00022679"/>
    </source>
</evidence>
<evidence type="ECO:0000313" key="13">
    <source>
        <dbReference type="EMBL" id="KAH6833087.1"/>
    </source>
</evidence>
<gene>
    <name evidence="13" type="ORF">C2S53_005725</name>
</gene>
<evidence type="ECO:0000256" key="5">
    <source>
        <dbReference type="ARBA" id="ARBA00022741"/>
    </source>
</evidence>
<dbReference type="InterPro" id="IPR001245">
    <property type="entry name" value="Ser-Thr/Tyr_kinase_cat_dom"/>
</dbReference>
<keyword evidence="3" id="KW-0808">Transferase</keyword>
<evidence type="ECO:0000259" key="12">
    <source>
        <dbReference type="PROSITE" id="PS50011"/>
    </source>
</evidence>
<dbReference type="GO" id="GO:0005524">
    <property type="term" value="F:ATP binding"/>
    <property type="evidence" value="ECO:0007669"/>
    <property type="project" value="UniProtKB-KW"/>
</dbReference>
<protein>
    <recommendedName>
        <fullName evidence="1">non-specific serine/threonine protein kinase</fullName>
        <ecNumber evidence="1">2.7.11.1</ecNumber>
    </recommendedName>
</protein>
<evidence type="ECO:0000256" key="9">
    <source>
        <dbReference type="ARBA" id="ARBA00023180"/>
    </source>
</evidence>
<dbReference type="Pfam" id="PF07714">
    <property type="entry name" value="PK_Tyr_Ser-Thr"/>
    <property type="match status" value="1"/>
</dbReference>
<dbReference type="InterPro" id="IPR008271">
    <property type="entry name" value="Ser/Thr_kinase_AS"/>
</dbReference>
<dbReference type="PANTHER" id="PTHR27002">
    <property type="entry name" value="RECEPTOR-LIKE SERINE/THREONINE-PROTEIN KINASE SD1-8"/>
    <property type="match status" value="1"/>
</dbReference>
<proteinExistence type="predicted"/>
<dbReference type="PROSITE" id="PS50011">
    <property type="entry name" value="PROTEIN_KINASE_DOM"/>
    <property type="match status" value="1"/>
</dbReference>
<keyword evidence="5" id="KW-0547">Nucleotide-binding</keyword>
<keyword evidence="7" id="KW-0067">ATP-binding</keyword>
<dbReference type="GO" id="GO:0005886">
    <property type="term" value="C:plasma membrane"/>
    <property type="evidence" value="ECO:0007669"/>
    <property type="project" value="TreeGrafter"/>
</dbReference>
<dbReference type="SMART" id="SM00220">
    <property type="entry name" value="S_TKc"/>
    <property type="match status" value="1"/>
</dbReference>
<evidence type="ECO:0000313" key="14">
    <source>
        <dbReference type="Proteomes" id="UP001190926"/>
    </source>
</evidence>
<evidence type="ECO:0000256" key="4">
    <source>
        <dbReference type="ARBA" id="ARBA00022729"/>
    </source>
</evidence>
<evidence type="ECO:0000256" key="2">
    <source>
        <dbReference type="ARBA" id="ARBA00022527"/>
    </source>
</evidence>
<dbReference type="Gene3D" id="1.10.510.10">
    <property type="entry name" value="Transferase(Phosphotransferase) domain 1"/>
    <property type="match status" value="1"/>
</dbReference>
<evidence type="ECO:0000256" key="6">
    <source>
        <dbReference type="ARBA" id="ARBA00022777"/>
    </source>
</evidence>
<evidence type="ECO:0000256" key="10">
    <source>
        <dbReference type="ARBA" id="ARBA00047899"/>
    </source>
</evidence>
<keyword evidence="2" id="KW-0723">Serine/threonine-protein kinase</keyword>
<keyword evidence="8" id="KW-1015">Disulfide bond</keyword>
<dbReference type="Proteomes" id="UP001190926">
    <property type="component" value="Unassembled WGS sequence"/>
</dbReference>
<dbReference type="EC" id="2.7.11.1" evidence="1"/>
<accession>A0AAD4JFZ4</accession>